<dbReference type="SMART" id="SM00474">
    <property type="entry name" value="35EXOc"/>
    <property type="match status" value="1"/>
</dbReference>
<organism evidence="2 3">
    <name type="scientific">Roseibium suaedae</name>
    <dbReference type="NCBI Taxonomy" id="735517"/>
    <lineage>
        <taxon>Bacteria</taxon>
        <taxon>Pseudomonadati</taxon>
        <taxon>Pseudomonadota</taxon>
        <taxon>Alphaproteobacteria</taxon>
        <taxon>Hyphomicrobiales</taxon>
        <taxon>Stappiaceae</taxon>
        <taxon>Roseibium</taxon>
    </lineage>
</organism>
<reference evidence="2 3" key="1">
    <citation type="submission" date="2016-11" db="EMBL/GenBank/DDBJ databases">
        <authorList>
            <person name="Jaros S."/>
            <person name="Januszkiewicz K."/>
            <person name="Wedrychowicz H."/>
        </authorList>
    </citation>
    <scope>NUCLEOTIDE SEQUENCE [LARGE SCALE GENOMIC DNA]</scope>
    <source>
        <strain evidence="2 3">DSM 22153</strain>
    </source>
</reference>
<feature type="domain" description="3'-5' exonuclease" evidence="1">
    <location>
        <begin position="1"/>
        <end position="171"/>
    </location>
</feature>
<evidence type="ECO:0000313" key="3">
    <source>
        <dbReference type="Proteomes" id="UP000186002"/>
    </source>
</evidence>
<dbReference type="GO" id="GO:0003676">
    <property type="term" value="F:nucleic acid binding"/>
    <property type="evidence" value="ECO:0007669"/>
    <property type="project" value="InterPro"/>
</dbReference>
<dbReference type="InterPro" id="IPR051086">
    <property type="entry name" value="RNase_D-like"/>
</dbReference>
<accession>A0A1M6ZND9</accession>
<evidence type="ECO:0000259" key="1">
    <source>
        <dbReference type="SMART" id="SM00474"/>
    </source>
</evidence>
<dbReference type="Pfam" id="PF01612">
    <property type="entry name" value="DNA_pol_A_exo1"/>
    <property type="match status" value="1"/>
</dbReference>
<dbReference type="Proteomes" id="UP000186002">
    <property type="component" value="Unassembled WGS sequence"/>
</dbReference>
<dbReference type="STRING" id="735517.SAMN05444272_0293"/>
<name>A0A1M6ZND9_9HYPH</name>
<dbReference type="OrthoDB" id="4224322at2"/>
<dbReference type="SUPFAM" id="SSF53098">
    <property type="entry name" value="Ribonuclease H-like"/>
    <property type="match status" value="1"/>
</dbReference>
<dbReference type="AlphaFoldDB" id="A0A1M6ZND9"/>
<dbReference type="InterPro" id="IPR036397">
    <property type="entry name" value="RNaseH_sf"/>
</dbReference>
<dbReference type="PANTHER" id="PTHR47649:SF1">
    <property type="entry name" value="RIBONUCLEASE D"/>
    <property type="match status" value="1"/>
</dbReference>
<dbReference type="GO" id="GO:0008408">
    <property type="term" value="F:3'-5' exonuclease activity"/>
    <property type="evidence" value="ECO:0007669"/>
    <property type="project" value="InterPro"/>
</dbReference>
<dbReference type="RefSeq" id="WP_073007865.1">
    <property type="nucleotide sequence ID" value="NZ_FRBW01000001.1"/>
</dbReference>
<evidence type="ECO:0000313" key="2">
    <source>
        <dbReference type="EMBL" id="SHL31899.1"/>
    </source>
</evidence>
<dbReference type="CDD" id="cd06142">
    <property type="entry name" value="RNaseD_exo"/>
    <property type="match status" value="1"/>
</dbReference>
<proteinExistence type="predicted"/>
<protein>
    <submittedName>
        <fullName evidence="2">Ribonuclease D</fullName>
    </submittedName>
</protein>
<dbReference type="InterPro" id="IPR012337">
    <property type="entry name" value="RNaseH-like_sf"/>
</dbReference>
<dbReference type="GO" id="GO:0006139">
    <property type="term" value="P:nucleobase-containing compound metabolic process"/>
    <property type="evidence" value="ECO:0007669"/>
    <property type="project" value="InterPro"/>
</dbReference>
<dbReference type="PANTHER" id="PTHR47649">
    <property type="entry name" value="RIBONUCLEASE D"/>
    <property type="match status" value="1"/>
</dbReference>
<dbReference type="InterPro" id="IPR002562">
    <property type="entry name" value="3'-5'_exonuclease_dom"/>
</dbReference>
<keyword evidence="3" id="KW-1185">Reference proteome</keyword>
<gene>
    <name evidence="2" type="ORF">SAMN05444272_0293</name>
</gene>
<sequence length="206" mass="23370">MTIRYHKNDLPDLSAYTNAEAVAVDSETLGLNPIRDRLCVVQLSPGDGTADVVQIERGQKSAPNLERLFTDLSKPKIFHFARFDVAVLKAYLGIEVKPVWCTKIASKLVRTYTDRHGLKELTRELLGVELSKQQQSSDWAAETLSEAQLAYAASDVLYLHKLKERLEYMLAREERTHLAEACFEFLPTRADLDLMGWEETDIFAHS</sequence>
<dbReference type="Gene3D" id="3.30.420.10">
    <property type="entry name" value="Ribonuclease H-like superfamily/Ribonuclease H"/>
    <property type="match status" value="1"/>
</dbReference>
<dbReference type="EMBL" id="FRBW01000001">
    <property type="protein sequence ID" value="SHL31899.1"/>
    <property type="molecule type" value="Genomic_DNA"/>
</dbReference>